<feature type="region of interest" description="Disordered" evidence="5">
    <location>
        <begin position="363"/>
        <end position="389"/>
    </location>
</feature>
<gene>
    <name evidence="7" type="primary">GSTCD</name>
    <name evidence="7" type="ORF">AV530_011880</name>
</gene>
<dbReference type="SUPFAM" id="SSF47616">
    <property type="entry name" value="GST C-terminal domain-like"/>
    <property type="match status" value="1"/>
</dbReference>
<evidence type="ECO:0000256" key="3">
    <source>
        <dbReference type="ARBA" id="ARBA00022165"/>
    </source>
</evidence>
<reference evidence="7 8" key="1">
    <citation type="submission" date="2016-02" db="EMBL/GenBank/DDBJ databases">
        <title>Band-tailed pigeon sequencing and assembly.</title>
        <authorList>
            <person name="Soares A.E."/>
            <person name="Novak B.J."/>
            <person name="Rice E.S."/>
            <person name="O'Connell B."/>
            <person name="Chang D."/>
            <person name="Weber S."/>
            <person name="Shapiro B."/>
        </authorList>
    </citation>
    <scope>NUCLEOTIDE SEQUENCE [LARGE SCALE GENOMIC DNA]</scope>
    <source>
        <strain evidence="7">BTP2013</strain>
        <tissue evidence="7">Blood</tissue>
    </source>
</reference>
<protein>
    <recommendedName>
        <fullName evidence="3">Glutathione S-transferase C-terminal domain-containing protein</fullName>
    </recommendedName>
</protein>
<keyword evidence="8" id="KW-1185">Reference proteome</keyword>
<dbReference type="EMBL" id="LSYS01006159">
    <property type="protein sequence ID" value="OPJ75688.1"/>
    <property type="molecule type" value="Genomic_DNA"/>
</dbReference>
<evidence type="ECO:0000259" key="6">
    <source>
        <dbReference type="PROSITE" id="PS50405"/>
    </source>
</evidence>
<comment type="caution">
    <text evidence="7">The sequence shown here is derived from an EMBL/GenBank/DDBJ whole genome shotgun (WGS) entry which is preliminary data.</text>
</comment>
<dbReference type="Gene3D" id="3.40.50.150">
    <property type="entry name" value="Vaccinia Virus protein VP39"/>
    <property type="match status" value="1"/>
</dbReference>
<dbReference type="FunFam" id="3.40.50.150:FF:000125">
    <property type="entry name" value="Glutathione S-transferase C-terminal domain-containing protein"/>
    <property type="match status" value="1"/>
</dbReference>
<sequence length="678" mass="76032">MQVLWQCSSVNPLEERQFRRKMKDSVAEEHLYLDFSHQYRDTIFPLHTSVSLFLLSYCDCKLFKIFLVPSGEDPDDQLVTKNFLVDLEVHLISRHQLPVVVQSCCLPAVVVKDGKFCRAGLSVVLRHIIQKTYEADPSKKDVLELLGFKKTCLKACAEVSQWTRLCEISIPLAVEEFLAASPEHCQAVPPDILQLETKLGEPVRVHNDDKIRRQKLQQQKAVAKAAVPLLGKAAASEEGKPVEMHELPSLELSIAFSKLLDKEVSDAVNREAPHIRRTKTSDLPLLDHVFAEGLYFTLADIVLLPCIHQFLVSSKNQGKNLVNLPLISSWYRRVQEVPGVKKAAGKCNMELLQLPDLTSAPKEQLQEFSSVPDELEEENEDSHFIGGPRPTMTKLMENGVEAKFSPHPCPSWTLDWTSLPSAVNPGEGKMSRDRALRKQQQLNNLVAAVTKLAKPGDVIVDFCSGGGHVGIVLAHMMPSCQVVLIENKELSLVRAKDRSDELGLNNIWFIQANLDYFNGTFNIGVALHACGVATDMVIEHCIKARAAFVISPCCYGFIQNTVKFKYPQSHQFKEILSYKEHMILCRFADQTAVQLPPERRLIGKQCMGLVDLDRAWAAEEHNYSVQVISMEPESCSPKNNMLVGIPILKGGCTLSWKHEGCYSRHACRRMENGYGMQS</sequence>
<dbReference type="Proteomes" id="UP000190648">
    <property type="component" value="Unassembled WGS sequence"/>
</dbReference>
<evidence type="ECO:0000256" key="5">
    <source>
        <dbReference type="SAM" id="MobiDB-lite"/>
    </source>
</evidence>
<dbReference type="STRING" id="372326.A0A1V4JU13"/>
<dbReference type="Gene3D" id="1.20.1050.10">
    <property type="match status" value="1"/>
</dbReference>
<dbReference type="InterPro" id="IPR010987">
    <property type="entry name" value="Glutathione-S-Trfase_C-like"/>
</dbReference>
<accession>A0A1V4JU13</accession>
<evidence type="ECO:0000256" key="4">
    <source>
        <dbReference type="ARBA" id="ARBA00022490"/>
    </source>
</evidence>
<comment type="similarity">
    <text evidence="2">Belongs to the GSTCD family.</text>
</comment>
<dbReference type="PROSITE" id="PS50405">
    <property type="entry name" value="GST_CTER"/>
    <property type="match status" value="1"/>
</dbReference>
<dbReference type="PANTHER" id="PTHR13369:SF0">
    <property type="entry name" value="GLUTATHIONE S-TRANSFERASE C-TERMINAL DOMAIN-CONTAINING PROTEIN"/>
    <property type="match status" value="1"/>
</dbReference>
<organism evidence="7 8">
    <name type="scientific">Patagioenas fasciata monilis</name>
    <dbReference type="NCBI Taxonomy" id="372326"/>
    <lineage>
        <taxon>Eukaryota</taxon>
        <taxon>Metazoa</taxon>
        <taxon>Chordata</taxon>
        <taxon>Craniata</taxon>
        <taxon>Vertebrata</taxon>
        <taxon>Euteleostomi</taxon>
        <taxon>Archelosauria</taxon>
        <taxon>Archosauria</taxon>
        <taxon>Dinosauria</taxon>
        <taxon>Saurischia</taxon>
        <taxon>Theropoda</taxon>
        <taxon>Coelurosauria</taxon>
        <taxon>Aves</taxon>
        <taxon>Neognathae</taxon>
        <taxon>Neoaves</taxon>
        <taxon>Columbimorphae</taxon>
        <taxon>Columbiformes</taxon>
        <taxon>Columbidae</taxon>
        <taxon>Patagioenas</taxon>
    </lineage>
</organism>
<dbReference type="InterPro" id="IPR025714">
    <property type="entry name" value="Methyltranfer_dom"/>
</dbReference>
<evidence type="ECO:0000313" key="7">
    <source>
        <dbReference type="EMBL" id="OPJ75688.1"/>
    </source>
</evidence>
<dbReference type="GO" id="GO:0016740">
    <property type="term" value="F:transferase activity"/>
    <property type="evidence" value="ECO:0007669"/>
    <property type="project" value="UniProtKB-KW"/>
</dbReference>
<evidence type="ECO:0000256" key="2">
    <source>
        <dbReference type="ARBA" id="ARBA00008797"/>
    </source>
</evidence>
<dbReference type="SUPFAM" id="SSF53335">
    <property type="entry name" value="S-adenosyl-L-methionine-dependent methyltransferases"/>
    <property type="match status" value="1"/>
</dbReference>
<dbReference type="Pfam" id="PF13679">
    <property type="entry name" value="Methyltransf_32"/>
    <property type="match status" value="1"/>
</dbReference>
<evidence type="ECO:0000256" key="1">
    <source>
        <dbReference type="ARBA" id="ARBA00004496"/>
    </source>
</evidence>
<dbReference type="InterPro" id="IPR029063">
    <property type="entry name" value="SAM-dependent_MTases_sf"/>
</dbReference>
<keyword evidence="4" id="KW-0963">Cytoplasm</keyword>
<keyword evidence="7" id="KW-0808">Transferase</keyword>
<evidence type="ECO:0000313" key="8">
    <source>
        <dbReference type="Proteomes" id="UP000190648"/>
    </source>
</evidence>
<dbReference type="OrthoDB" id="206598at2759"/>
<dbReference type="GO" id="GO:0005737">
    <property type="term" value="C:cytoplasm"/>
    <property type="evidence" value="ECO:0007669"/>
    <property type="project" value="UniProtKB-SubCell"/>
</dbReference>
<dbReference type="InterPro" id="IPR036282">
    <property type="entry name" value="Glutathione-S-Trfase_C_sf"/>
</dbReference>
<name>A0A1V4JU13_PATFA</name>
<comment type="subcellular location">
    <subcellularLocation>
        <location evidence="1">Cytoplasm</location>
    </subcellularLocation>
</comment>
<dbReference type="AlphaFoldDB" id="A0A1V4JU13"/>
<dbReference type="PANTHER" id="PTHR13369">
    <property type="match status" value="1"/>
</dbReference>
<feature type="domain" description="GST C-terminal" evidence="6">
    <location>
        <begin position="208"/>
        <end position="357"/>
    </location>
</feature>
<proteinExistence type="inferred from homology"/>